<name>A0A0H5RFW6_9EUKA</name>
<sequence length="113" mass="12970">MLTRCPINTARDPNNGFGWWRYIPQQFEEHMGKRLCQLVGFLQVGHDQSIQKATAADLEFDLILDALDYNTASIRTVGLLQEIADILDLLRLYSRKITKVSEFSHPSNHNDHS</sequence>
<organism evidence="1">
    <name type="scientific">Spongospora subterranea</name>
    <dbReference type="NCBI Taxonomy" id="70186"/>
    <lineage>
        <taxon>Eukaryota</taxon>
        <taxon>Sar</taxon>
        <taxon>Rhizaria</taxon>
        <taxon>Endomyxa</taxon>
        <taxon>Phytomyxea</taxon>
        <taxon>Plasmodiophorida</taxon>
        <taxon>Plasmodiophoridae</taxon>
        <taxon>Spongospora</taxon>
    </lineage>
</organism>
<feature type="non-terminal residue" evidence="1">
    <location>
        <position position="113"/>
    </location>
</feature>
<evidence type="ECO:0000313" key="1">
    <source>
        <dbReference type="EMBL" id="CRZ12621.1"/>
    </source>
</evidence>
<dbReference type="AlphaFoldDB" id="A0A0H5RFW6"/>
<reference evidence="1" key="1">
    <citation type="submission" date="2015-04" db="EMBL/GenBank/DDBJ databases">
        <title>The genome sequence of the plant pathogenic Rhizarian Plasmodiophora brassicae reveals insights in its biotrophic life cycle and the origin of chitin synthesis.</title>
        <authorList>
            <person name="Schwelm A."/>
            <person name="Fogelqvist J."/>
            <person name="Knaust A."/>
            <person name="Julke S."/>
            <person name="Lilja T."/>
            <person name="Dhandapani V."/>
            <person name="Bonilla-Rosso G."/>
            <person name="Karlsson M."/>
            <person name="Shevchenko A."/>
            <person name="Choi S.R."/>
            <person name="Kim H.G."/>
            <person name="Park J.Y."/>
            <person name="Lim Y.P."/>
            <person name="Ludwig-Muller J."/>
            <person name="Dixelius C."/>
        </authorList>
    </citation>
    <scope>NUCLEOTIDE SEQUENCE</scope>
    <source>
        <tissue evidence="1">Potato root galls</tissue>
    </source>
</reference>
<accession>A0A0H5RFW6</accession>
<proteinExistence type="predicted"/>
<dbReference type="EMBL" id="HACM01012179">
    <property type="protein sequence ID" value="CRZ12621.1"/>
    <property type="molecule type" value="Transcribed_RNA"/>
</dbReference>
<protein>
    <submittedName>
        <fullName evidence="1">Uncharacterized protein</fullName>
    </submittedName>
</protein>